<proteinExistence type="predicted"/>
<gene>
    <name evidence="1" type="ORF">HICCMSTLAB_LOCUS144</name>
</gene>
<comment type="caution">
    <text evidence="1">The sequence shown here is derived from an EMBL/GenBank/DDBJ whole genome shotgun (WGS) entry which is preliminary data.</text>
</comment>
<accession>A0A8J2E9Y0</accession>
<evidence type="ECO:0000313" key="1">
    <source>
        <dbReference type="EMBL" id="CAG5072174.1"/>
    </source>
</evidence>
<dbReference type="EMBL" id="CAJNRD030000819">
    <property type="protein sequence ID" value="CAG5072174.1"/>
    <property type="molecule type" value="Genomic_DNA"/>
</dbReference>
<dbReference type="PANTHER" id="PTHR46579:SF1">
    <property type="entry name" value="F5_8 TYPE C DOMAIN-CONTAINING PROTEIN"/>
    <property type="match status" value="1"/>
</dbReference>
<keyword evidence="2" id="KW-1185">Reference proteome</keyword>
<name>A0A8J2E9Y0_COTCN</name>
<organism evidence="1 2">
    <name type="scientific">Cotesia congregata</name>
    <name type="common">Parasitoid wasp</name>
    <name type="synonym">Apanteles congregatus</name>
    <dbReference type="NCBI Taxonomy" id="51543"/>
    <lineage>
        <taxon>Eukaryota</taxon>
        <taxon>Metazoa</taxon>
        <taxon>Ecdysozoa</taxon>
        <taxon>Arthropoda</taxon>
        <taxon>Hexapoda</taxon>
        <taxon>Insecta</taxon>
        <taxon>Pterygota</taxon>
        <taxon>Neoptera</taxon>
        <taxon>Endopterygota</taxon>
        <taxon>Hymenoptera</taxon>
        <taxon>Apocrita</taxon>
        <taxon>Ichneumonoidea</taxon>
        <taxon>Braconidae</taxon>
        <taxon>Microgastrinae</taxon>
        <taxon>Cotesia</taxon>
    </lineage>
</organism>
<evidence type="ECO:0000313" key="2">
    <source>
        <dbReference type="Proteomes" id="UP000786811"/>
    </source>
</evidence>
<dbReference type="Proteomes" id="UP000786811">
    <property type="component" value="Unassembled WGS sequence"/>
</dbReference>
<sequence length="156" mass="18203">MHCVFLGVVKQNLRLCFDSLFSGCEFSLRKSIKYVDEKIKSIKPPSYTSRLPRSVSDYKYWKASELKNWLLYYSLVILKPIMTAVYYEHHKLLVLAISYLSQSSISQVIIDAAQKALDKYVRQYPKLCDPQHMTCNLHQLRHLAKDIFNLGPLPIF</sequence>
<dbReference type="AlphaFoldDB" id="A0A8J2E9Y0"/>
<dbReference type="OrthoDB" id="7617070at2759"/>
<dbReference type="PANTHER" id="PTHR46579">
    <property type="entry name" value="F5/8 TYPE C DOMAIN-CONTAINING PROTEIN-RELATED"/>
    <property type="match status" value="1"/>
</dbReference>
<protein>
    <submittedName>
        <fullName evidence="1">Uncharacterized protein</fullName>
    </submittedName>
</protein>
<reference evidence="1" key="1">
    <citation type="submission" date="2021-04" db="EMBL/GenBank/DDBJ databases">
        <authorList>
            <person name="Chebbi M.A.C M."/>
        </authorList>
    </citation>
    <scope>NUCLEOTIDE SEQUENCE</scope>
</reference>